<protein>
    <submittedName>
        <fullName evidence="1">Uncharacterized protein</fullName>
    </submittedName>
</protein>
<dbReference type="InParanoid" id="J9DNP1"/>
<dbReference type="Proteomes" id="UP000003163">
    <property type="component" value="Unassembled WGS sequence"/>
</dbReference>
<dbReference type="VEuPathDB" id="MicrosporidiaDB:EDEG_02646"/>
<reference evidence="2" key="2">
    <citation type="submission" date="2015-07" db="EMBL/GenBank/DDBJ databases">
        <title>Contrasting host-pathogen interactions and genome evolution in two generalist and specialist microsporidian pathogens of mosquitoes.</title>
        <authorList>
            <consortium name="The Broad Institute Genomics Platform"/>
            <consortium name="The Broad Institute Genome Sequencing Center for Infectious Disease"/>
            <person name="Cuomo C.A."/>
            <person name="Sanscrainte N.D."/>
            <person name="Goldberg J.M."/>
            <person name="Heiman D."/>
            <person name="Young S."/>
            <person name="Zeng Q."/>
            <person name="Becnel J.J."/>
            <person name="Birren B.W."/>
        </authorList>
    </citation>
    <scope>NUCLEOTIDE SEQUENCE [LARGE SCALE GENOMIC DNA]</scope>
    <source>
        <strain evidence="2">USNM 41457</strain>
    </source>
</reference>
<organism evidence="1 2">
    <name type="scientific">Edhazardia aedis (strain USNM 41457)</name>
    <name type="common">Microsporidian parasite</name>
    <dbReference type="NCBI Taxonomy" id="1003232"/>
    <lineage>
        <taxon>Eukaryota</taxon>
        <taxon>Fungi</taxon>
        <taxon>Fungi incertae sedis</taxon>
        <taxon>Microsporidia</taxon>
        <taxon>Edhazardia</taxon>
    </lineage>
</organism>
<dbReference type="AlphaFoldDB" id="J9DNP1"/>
<reference evidence="1 2" key="1">
    <citation type="submission" date="2011-08" db="EMBL/GenBank/DDBJ databases">
        <authorList>
            <person name="Liu Z.J."/>
            <person name="Shi F.L."/>
            <person name="Lu J.Q."/>
            <person name="Li M."/>
            <person name="Wang Z.L."/>
        </authorList>
    </citation>
    <scope>NUCLEOTIDE SEQUENCE [LARGE SCALE GENOMIC DNA]</scope>
    <source>
        <strain evidence="1 2">USNM 41457</strain>
    </source>
</reference>
<dbReference type="HOGENOM" id="CLU_1214741_0_0_1"/>
<gene>
    <name evidence="1" type="ORF">EDEG_02646</name>
</gene>
<evidence type="ECO:0000313" key="2">
    <source>
        <dbReference type="Proteomes" id="UP000003163"/>
    </source>
</evidence>
<comment type="caution">
    <text evidence="1">The sequence shown here is derived from an EMBL/GenBank/DDBJ whole genome shotgun (WGS) entry which is preliminary data.</text>
</comment>
<evidence type="ECO:0000313" key="1">
    <source>
        <dbReference type="EMBL" id="EJW03002.1"/>
    </source>
</evidence>
<dbReference type="EMBL" id="AFBI03000049">
    <property type="protein sequence ID" value="EJW03002.1"/>
    <property type="molecule type" value="Genomic_DNA"/>
</dbReference>
<proteinExistence type="predicted"/>
<keyword evidence="2" id="KW-1185">Reference proteome</keyword>
<sequence length="228" mass="26984">MLESIAENLKSNNKELRTKIFTYMLQMDIKSLLKMKEQLLDVYENQRNSSSHEKMAICDILQNVNSYEELGNYEVFKYSYYNDMNIIIFSDFFARSVLDYMNDCQKNNILHINFAKNKAELCSIIIPLRRLILSKYQAKNTDFNYIAKLGAKLFAPFMKNNMPICCYFASNIEPESEGKHTYDTILNICLLKKEFNGFLRYFLKYGRTMPLYNEMGIRICGDQKKRRK</sequence>
<accession>J9DNP1</accession>
<name>J9DNP1_EDHAE</name>